<dbReference type="InterPro" id="IPR031571">
    <property type="entry name" value="RcpC_dom"/>
</dbReference>
<dbReference type="RefSeq" id="WP_055191505.1">
    <property type="nucleotide sequence ID" value="NZ_FPBS01000034.1"/>
</dbReference>
<reference evidence="2 3" key="1">
    <citation type="submission" date="2015-09" db="EMBL/GenBank/DDBJ databases">
        <title>Draft genome sequence of Aliiroseovarius crassostreae CV919-312TSm, the causative agent of Roseovarius Oyster Disease (formerly Juvenile Oyster Disease).</title>
        <authorList>
            <person name="Kessner L."/>
            <person name="Spinard E."/>
            <person name="Nelson D."/>
        </authorList>
    </citation>
    <scope>NUCLEOTIDE SEQUENCE [LARGE SCALE GENOMIC DNA]</scope>
    <source>
        <strain evidence="2 3">CV919-312</strain>
    </source>
</reference>
<sequence>MRATTVVSLLLALVLAGLATFTAQIWLNTERAQILSEVLPASEEEQEPQQKIVVARTVLQFGQRLTRDKLQEIDWAAKDLPNGAFTSIDQLVSDSEEHARFVVSSMEVGEPVFVSKITEPGQRAKLSTALTPGMKAISIRVNDVLGVAGFVLPGDRVDIMLTRSQSSGSYVDVLLQGVKVLAIDQIADDRKDKPSVVRTVTFEVSTEEAQKLALAANVGTMSLALRNIGSSETETLQRVTTLDLVDPQVAEELRLQKEKAAAEEAALAAAEMLETGPTDTELMRQEVETLLKGFMSDISGRLNEVETSIDQANTVNSEPVRTVVASSPPPKPVKANVGVIRAGKRSNYLVPRVDPAAPATAE</sequence>
<dbReference type="Proteomes" id="UP000050471">
    <property type="component" value="Unassembled WGS sequence"/>
</dbReference>
<comment type="caution">
    <text evidence="2">The sequence shown here is derived from an EMBL/GenBank/DDBJ whole genome shotgun (WGS) entry which is preliminary data.</text>
</comment>
<dbReference type="CDD" id="cd11614">
    <property type="entry name" value="SAF_CpaB_FlgA_like"/>
    <property type="match status" value="1"/>
</dbReference>
<feature type="domain" description="SAF" evidence="1">
    <location>
        <begin position="50"/>
        <end position="118"/>
    </location>
</feature>
<dbReference type="AlphaFoldDB" id="A0A0P7JM45"/>
<dbReference type="OrthoDB" id="163768at2"/>
<keyword evidence="3" id="KW-1185">Reference proteome</keyword>
<name>A0A0P7JM45_9RHOB</name>
<evidence type="ECO:0000313" key="3">
    <source>
        <dbReference type="Proteomes" id="UP000050471"/>
    </source>
</evidence>
<evidence type="ECO:0000259" key="1">
    <source>
        <dbReference type="SMART" id="SM00858"/>
    </source>
</evidence>
<proteinExistence type="predicted"/>
<protein>
    <recommendedName>
        <fullName evidence="1">SAF domain-containing protein</fullName>
    </recommendedName>
</protein>
<dbReference type="SMART" id="SM00858">
    <property type="entry name" value="SAF"/>
    <property type="match status" value="1"/>
</dbReference>
<dbReference type="InterPro" id="IPR017592">
    <property type="entry name" value="Pilus_assmbl_Flp-typ_CpaB"/>
</dbReference>
<dbReference type="EMBL" id="LKBA01000019">
    <property type="protein sequence ID" value="KPN62121.1"/>
    <property type="molecule type" value="Genomic_DNA"/>
</dbReference>
<organism evidence="2 3">
    <name type="scientific">Aliiroseovarius crassostreae</name>
    <dbReference type="NCBI Taxonomy" id="154981"/>
    <lineage>
        <taxon>Bacteria</taxon>
        <taxon>Pseudomonadati</taxon>
        <taxon>Pseudomonadota</taxon>
        <taxon>Alphaproteobacteria</taxon>
        <taxon>Rhodobacterales</taxon>
        <taxon>Paracoccaceae</taxon>
        <taxon>Aliiroseovarius</taxon>
    </lineage>
</organism>
<dbReference type="Pfam" id="PF16976">
    <property type="entry name" value="RcpC"/>
    <property type="match status" value="1"/>
</dbReference>
<accession>A0A0P7JM45</accession>
<gene>
    <name evidence="2" type="ORF">AKJ29_07540</name>
</gene>
<evidence type="ECO:0000313" key="2">
    <source>
        <dbReference type="EMBL" id="KPN62121.1"/>
    </source>
</evidence>
<dbReference type="InterPro" id="IPR013974">
    <property type="entry name" value="SAF"/>
</dbReference>
<dbReference type="STRING" id="154981.AKJ29_07540"/>
<dbReference type="NCBIfam" id="TIGR03177">
    <property type="entry name" value="pilus_cpaB"/>
    <property type="match status" value="1"/>
</dbReference>